<accession>A0A7R8WXM7</accession>
<name>A0A7R8WXM7_9CRUS</name>
<keyword evidence="3" id="KW-0238">DNA-binding</keyword>
<dbReference type="GO" id="GO:0000981">
    <property type="term" value="F:DNA-binding transcription factor activity, RNA polymerase II-specific"/>
    <property type="evidence" value="ECO:0007669"/>
    <property type="project" value="TreeGrafter"/>
</dbReference>
<sequence>MIMSSFLMSSAASPYVQEPKFPPTEEYSQSSYIPNHGASEYYHHQGGYGYASAPVHHPHHHPQYPRDNMGYGGPPAPVQGYYQQPCAMPLSQPLPGHVAPSVGVPVVQTQSPILGHRSPVSSPQPPYTPNSANLSQQPPQQQQGGLQQQSCHSGTTPPIPDCSQAQQPGCQQAGEDSDSSGSQPVIYPWMKKLHVAGAGKYLRNYPKFVF</sequence>
<dbReference type="PANTHER" id="PTHR45771">
    <property type="entry name" value="HOMEOTIC PROTEIN DEFORMED"/>
    <property type="match status" value="1"/>
</dbReference>
<feature type="region of interest" description="Disordered" evidence="6">
    <location>
        <begin position="55"/>
        <end position="76"/>
    </location>
</feature>
<evidence type="ECO:0000256" key="4">
    <source>
        <dbReference type="ARBA" id="ARBA00023155"/>
    </source>
</evidence>
<dbReference type="AlphaFoldDB" id="A0A7R8WXM7"/>
<keyword evidence="4" id="KW-0371">Homeobox</keyword>
<reference evidence="7" key="1">
    <citation type="submission" date="2020-11" db="EMBL/GenBank/DDBJ databases">
        <authorList>
            <person name="Tran Van P."/>
        </authorList>
    </citation>
    <scope>NUCLEOTIDE SEQUENCE</scope>
</reference>
<dbReference type="PANTHER" id="PTHR45771:SF6">
    <property type="entry name" value="HOMEOTIC PROTEIN SEX COMBS REDUCED"/>
    <property type="match status" value="1"/>
</dbReference>
<dbReference type="PROSITE" id="PS00032">
    <property type="entry name" value="ANTENNAPEDIA"/>
    <property type="match status" value="1"/>
</dbReference>
<evidence type="ECO:0000313" key="7">
    <source>
        <dbReference type="EMBL" id="CAD7240074.1"/>
    </source>
</evidence>
<dbReference type="GO" id="GO:0045944">
    <property type="term" value="P:positive regulation of transcription by RNA polymerase II"/>
    <property type="evidence" value="ECO:0007669"/>
    <property type="project" value="TreeGrafter"/>
</dbReference>
<dbReference type="GO" id="GO:0005654">
    <property type="term" value="C:nucleoplasm"/>
    <property type="evidence" value="ECO:0007669"/>
    <property type="project" value="TreeGrafter"/>
</dbReference>
<dbReference type="InterPro" id="IPR050609">
    <property type="entry name" value="Antp_homeobox_Deformed_sf"/>
</dbReference>
<dbReference type="InterPro" id="IPR001827">
    <property type="entry name" value="Homeobox_Antennapedia_CS"/>
</dbReference>
<proteinExistence type="predicted"/>
<dbReference type="EMBL" id="LR899524">
    <property type="protein sequence ID" value="CAD7240074.1"/>
    <property type="molecule type" value="Genomic_DNA"/>
</dbReference>
<organism evidence="7">
    <name type="scientific">Darwinula stevensoni</name>
    <dbReference type="NCBI Taxonomy" id="69355"/>
    <lineage>
        <taxon>Eukaryota</taxon>
        <taxon>Metazoa</taxon>
        <taxon>Ecdysozoa</taxon>
        <taxon>Arthropoda</taxon>
        <taxon>Crustacea</taxon>
        <taxon>Oligostraca</taxon>
        <taxon>Ostracoda</taxon>
        <taxon>Podocopa</taxon>
        <taxon>Podocopida</taxon>
        <taxon>Darwinulocopina</taxon>
        <taxon>Darwinuloidea</taxon>
        <taxon>Darwinulidae</taxon>
        <taxon>Darwinula</taxon>
    </lineage>
</organism>
<dbReference type="GO" id="GO:0009952">
    <property type="term" value="P:anterior/posterior pattern specification"/>
    <property type="evidence" value="ECO:0007669"/>
    <property type="project" value="TreeGrafter"/>
</dbReference>
<comment type="subcellular location">
    <subcellularLocation>
        <location evidence="1">Nucleus</location>
    </subcellularLocation>
</comment>
<evidence type="ECO:0000256" key="5">
    <source>
        <dbReference type="ARBA" id="ARBA00023242"/>
    </source>
</evidence>
<dbReference type="EMBL" id="CAJPEV010000007">
    <property type="protein sequence ID" value="CAG0878588.1"/>
    <property type="molecule type" value="Genomic_DNA"/>
</dbReference>
<dbReference type="GO" id="GO:0000978">
    <property type="term" value="F:RNA polymerase II cis-regulatory region sequence-specific DNA binding"/>
    <property type="evidence" value="ECO:0007669"/>
    <property type="project" value="TreeGrafter"/>
</dbReference>
<feature type="region of interest" description="Disordered" evidence="6">
    <location>
        <begin position="113"/>
        <end position="183"/>
    </location>
</feature>
<evidence type="ECO:0000256" key="2">
    <source>
        <dbReference type="ARBA" id="ARBA00022473"/>
    </source>
</evidence>
<evidence type="ECO:0000313" key="8">
    <source>
        <dbReference type="Proteomes" id="UP000677054"/>
    </source>
</evidence>
<gene>
    <name evidence="7" type="ORF">DSTB1V02_LOCUS111</name>
</gene>
<dbReference type="OrthoDB" id="6434352at2759"/>
<keyword evidence="5" id="KW-0539">Nucleus</keyword>
<keyword evidence="2" id="KW-0217">Developmental protein</keyword>
<dbReference type="Proteomes" id="UP000677054">
    <property type="component" value="Unassembled WGS sequence"/>
</dbReference>
<protein>
    <submittedName>
        <fullName evidence="7">Uncharacterized protein</fullName>
    </submittedName>
</protein>
<keyword evidence="8" id="KW-1185">Reference proteome</keyword>
<evidence type="ECO:0000256" key="3">
    <source>
        <dbReference type="ARBA" id="ARBA00023125"/>
    </source>
</evidence>
<evidence type="ECO:0000256" key="6">
    <source>
        <dbReference type="SAM" id="MobiDB-lite"/>
    </source>
</evidence>
<feature type="compositionally biased region" description="Low complexity" evidence="6">
    <location>
        <begin position="134"/>
        <end position="150"/>
    </location>
</feature>
<evidence type="ECO:0000256" key="1">
    <source>
        <dbReference type="ARBA" id="ARBA00004123"/>
    </source>
</evidence>